<feature type="signal peptide" evidence="2">
    <location>
        <begin position="1"/>
        <end position="32"/>
    </location>
</feature>
<evidence type="ECO:0000256" key="1">
    <source>
        <dbReference type="SAM" id="MobiDB-lite"/>
    </source>
</evidence>
<gene>
    <name evidence="3" type="ORF">Hamer_G024470</name>
</gene>
<feature type="region of interest" description="Disordered" evidence="1">
    <location>
        <begin position="201"/>
        <end position="333"/>
    </location>
</feature>
<keyword evidence="2" id="KW-0732">Signal</keyword>
<accession>A0A8J5JM98</accession>
<sequence>MLALRNLQMVPGMARTKVMMVLMTLMVDVALGVTDDVNEPLHDIEDLQGHHLHPPPPPALWGIFKSLPKEKELSDSSQLLATLTLGSPNHESLESSVSTPVITWGTHLVPIHHSGPFLPLLYSSHQHPPSHTPSFPPNPVVSPVSPHLTIFPVEMDSASLTTFHYAPIFPPASLQYSPEQKEETSHSSAITVRQGQYTTQYSAGENKSPDETSSPHQPQGQEDSETTSIYTNHKFKVSEKRRSSTSSSLSLVPQISEDDSEQLKTRLEPEAIEDSPFFSQVRRPDTQVTTPSTTTTTATTTNTTATATNTTASSTSPGAPTSPGTSASTFPDPGPTDIKIIIRAPVICAGHCEVPSGGGCTVDVVFEPLDNRISPDGEEEFCQPGYGGMLSLPVMPGCKEFVGLVGAAGVIGFQVVQLSRGKAHRAPQRLPRATQVLAYHEFVAVINLSTT</sequence>
<feature type="compositionally biased region" description="Polar residues" evidence="1">
    <location>
        <begin position="201"/>
        <end position="231"/>
    </location>
</feature>
<feature type="chain" id="PRO_5035272995" evidence="2">
    <location>
        <begin position="33"/>
        <end position="451"/>
    </location>
</feature>
<feature type="compositionally biased region" description="Low complexity" evidence="1">
    <location>
        <begin position="289"/>
        <end position="329"/>
    </location>
</feature>
<comment type="caution">
    <text evidence="3">The sequence shown here is derived from an EMBL/GenBank/DDBJ whole genome shotgun (WGS) entry which is preliminary data.</text>
</comment>
<protein>
    <submittedName>
        <fullName evidence="3">Uncharacterized protein</fullName>
    </submittedName>
</protein>
<proteinExistence type="predicted"/>
<keyword evidence="4" id="KW-1185">Reference proteome</keyword>
<feature type="non-terminal residue" evidence="3">
    <location>
        <position position="1"/>
    </location>
</feature>
<dbReference type="Proteomes" id="UP000747542">
    <property type="component" value="Unassembled WGS sequence"/>
</dbReference>
<name>A0A8J5JM98_HOMAM</name>
<reference evidence="3" key="1">
    <citation type="journal article" date="2021" name="Sci. Adv.">
        <title>The American lobster genome reveals insights on longevity, neural, and immune adaptations.</title>
        <authorList>
            <person name="Polinski J.M."/>
            <person name="Zimin A.V."/>
            <person name="Clark K.F."/>
            <person name="Kohn A.B."/>
            <person name="Sadowski N."/>
            <person name="Timp W."/>
            <person name="Ptitsyn A."/>
            <person name="Khanna P."/>
            <person name="Romanova D.Y."/>
            <person name="Williams P."/>
            <person name="Greenwood S.J."/>
            <person name="Moroz L.L."/>
            <person name="Walt D.R."/>
            <person name="Bodnar A.G."/>
        </authorList>
    </citation>
    <scope>NUCLEOTIDE SEQUENCE</scope>
    <source>
        <strain evidence="3">GMGI-L3</strain>
    </source>
</reference>
<organism evidence="3 4">
    <name type="scientific">Homarus americanus</name>
    <name type="common">American lobster</name>
    <dbReference type="NCBI Taxonomy" id="6706"/>
    <lineage>
        <taxon>Eukaryota</taxon>
        <taxon>Metazoa</taxon>
        <taxon>Ecdysozoa</taxon>
        <taxon>Arthropoda</taxon>
        <taxon>Crustacea</taxon>
        <taxon>Multicrustacea</taxon>
        <taxon>Malacostraca</taxon>
        <taxon>Eumalacostraca</taxon>
        <taxon>Eucarida</taxon>
        <taxon>Decapoda</taxon>
        <taxon>Pleocyemata</taxon>
        <taxon>Astacidea</taxon>
        <taxon>Nephropoidea</taxon>
        <taxon>Nephropidae</taxon>
        <taxon>Homarus</taxon>
    </lineage>
</organism>
<dbReference type="AlphaFoldDB" id="A0A8J5JM98"/>
<dbReference type="EMBL" id="JAHLQT010038245">
    <property type="protein sequence ID" value="KAG7157048.1"/>
    <property type="molecule type" value="Genomic_DNA"/>
</dbReference>
<evidence type="ECO:0000313" key="3">
    <source>
        <dbReference type="EMBL" id="KAG7157048.1"/>
    </source>
</evidence>
<evidence type="ECO:0000256" key="2">
    <source>
        <dbReference type="SAM" id="SignalP"/>
    </source>
</evidence>
<evidence type="ECO:0000313" key="4">
    <source>
        <dbReference type="Proteomes" id="UP000747542"/>
    </source>
</evidence>